<dbReference type="InterPro" id="IPR000500">
    <property type="entry name" value="Connexin"/>
</dbReference>
<gene>
    <name evidence="17" type="ORF">PECUL_23A033078</name>
</gene>
<dbReference type="GO" id="GO:0007267">
    <property type="term" value="P:cell-cell signaling"/>
    <property type="evidence" value="ECO:0007669"/>
    <property type="project" value="TreeGrafter"/>
</dbReference>
<feature type="compositionally biased region" description="Low complexity" evidence="13">
    <location>
        <begin position="445"/>
        <end position="459"/>
    </location>
</feature>
<evidence type="ECO:0000259" key="16">
    <source>
        <dbReference type="SMART" id="SM01089"/>
    </source>
</evidence>
<accession>A0AAD1QWP9</accession>
<dbReference type="Gene3D" id="1.20.1440.80">
    <property type="entry name" value="Gap junction channel protein cysteine-rich domain"/>
    <property type="match status" value="1"/>
</dbReference>
<evidence type="ECO:0000256" key="9">
    <source>
        <dbReference type="ARBA" id="ARBA00023136"/>
    </source>
</evidence>
<evidence type="ECO:0000256" key="14">
    <source>
        <dbReference type="SAM" id="Phobius"/>
    </source>
</evidence>
<dbReference type="SMART" id="SM00037">
    <property type="entry name" value="CNX"/>
    <property type="match status" value="1"/>
</dbReference>
<dbReference type="PANTHER" id="PTHR11984:SF19">
    <property type="entry name" value="GAP JUNCTION ALPHA-8 PROTEIN"/>
    <property type="match status" value="1"/>
</dbReference>
<dbReference type="InterPro" id="IPR013092">
    <property type="entry name" value="Connexin_N"/>
</dbReference>
<comment type="similarity">
    <text evidence="3">Belongs to the connexin family. Alpha-type (group II) subfamily.</text>
</comment>
<dbReference type="InterPro" id="IPR017990">
    <property type="entry name" value="Connexin_CS"/>
</dbReference>
<evidence type="ECO:0000256" key="11">
    <source>
        <dbReference type="ARBA" id="ARBA00045956"/>
    </source>
</evidence>
<evidence type="ECO:0000256" key="13">
    <source>
        <dbReference type="SAM" id="MobiDB-lite"/>
    </source>
</evidence>
<feature type="domain" description="Connexin N-terminal" evidence="15">
    <location>
        <begin position="43"/>
        <end position="76"/>
    </location>
</feature>
<evidence type="ECO:0000256" key="1">
    <source>
        <dbReference type="ARBA" id="ARBA00004610"/>
    </source>
</evidence>
<keyword evidence="8 14" id="KW-1133">Transmembrane helix</keyword>
<evidence type="ECO:0000256" key="10">
    <source>
        <dbReference type="ARBA" id="ARBA00023157"/>
    </source>
</evidence>
<keyword evidence="4" id="KW-1003">Cell membrane</keyword>
<dbReference type="GO" id="GO:0005922">
    <property type="term" value="C:connexin complex"/>
    <property type="evidence" value="ECO:0007669"/>
    <property type="project" value="InterPro"/>
</dbReference>
<evidence type="ECO:0000313" key="18">
    <source>
        <dbReference type="Proteomes" id="UP001295444"/>
    </source>
</evidence>
<keyword evidence="9 14" id="KW-0472">Membrane</keyword>
<protein>
    <recommendedName>
        <fullName evidence="12">Gap junction protein</fullName>
    </recommendedName>
</protein>
<proteinExistence type="inferred from homology"/>
<evidence type="ECO:0000256" key="8">
    <source>
        <dbReference type="ARBA" id="ARBA00022989"/>
    </source>
</evidence>
<feature type="compositionally biased region" description="Basic and acidic residues" evidence="13">
    <location>
        <begin position="410"/>
        <end position="444"/>
    </location>
</feature>
<comment type="subcellular location">
    <subcellularLocation>
        <location evidence="1">Cell junction</location>
        <location evidence="1">Gap junction</location>
    </subcellularLocation>
    <subcellularLocation>
        <location evidence="2 12">Cell membrane</location>
        <topology evidence="2 12">Multi-pass membrane protein</topology>
    </subcellularLocation>
</comment>
<keyword evidence="10" id="KW-1015">Disulfide bond</keyword>
<dbReference type="AlphaFoldDB" id="A0AAD1QWP9"/>
<keyword evidence="7" id="KW-0965">Cell junction</keyword>
<organism evidence="17 18">
    <name type="scientific">Pelobates cultripes</name>
    <name type="common">Western spadefoot toad</name>
    <dbReference type="NCBI Taxonomy" id="61616"/>
    <lineage>
        <taxon>Eukaryota</taxon>
        <taxon>Metazoa</taxon>
        <taxon>Chordata</taxon>
        <taxon>Craniata</taxon>
        <taxon>Vertebrata</taxon>
        <taxon>Euteleostomi</taxon>
        <taxon>Amphibia</taxon>
        <taxon>Batrachia</taxon>
        <taxon>Anura</taxon>
        <taxon>Pelobatoidea</taxon>
        <taxon>Pelobatidae</taxon>
        <taxon>Pelobates</taxon>
    </lineage>
</organism>
<dbReference type="GO" id="GO:0005243">
    <property type="term" value="F:gap junction channel activity"/>
    <property type="evidence" value="ECO:0007669"/>
    <property type="project" value="TreeGrafter"/>
</dbReference>
<dbReference type="PROSITE" id="PS00407">
    <property type="entry name" value="CONNEXINS_1"/>
    <property type="match status" value="1"/>
</dbReference>
<feature type="compositionally biased region" description="Basic and acidic residues" evidence="13">
    <location>
        <begin position="367"/>
        <end position="377"/>
    </location>
</feature>
<dbReference type="InterPro" id="IPR002266">
    <property type="entry name" value="Connexin50"/>
</dbReference>
<dbReference type="Proteomes" id="UP001295444">
    <property type="component" value="Chromosome 01"/>
</dbReference>
<dbReference type="GO" id="GO:1990349">
    <property type="term" value="P:gap junction-mediated intercellular transport"/>
    <property type="evidence" value="ECO:0007669"/>
    <property type="project" value="TreeGrafter"/>
</dbReference>
<keyword evidence="18" id="KW-1185">Reference proteome</keyword>
<sequence>MGDWSFLGNILEEVNEHSTVIGRVWLTVLFIFRILILGTAAEFVWGDEQSDFVCNTQQPGCENVCYDEAFPLSHIRLWVLQIIFVSTPSLVYVGHAVHHVRMVEKRKEREEAEMSRQQEMNEERLPLAPDQGSIRTTKETSTKGTKKFRLEGTLLRTYICHIIFKTLFEVGFVVGHYFLYGFRILPLYRCSRWPCPNIVDCFVSRPTEKTVFILFMLAVAAVSLFLNVVEISHLGWKKIRLAFHRNADHQPHQLLGEVTEKPLHSIAISSLPKSKGYKLLEEEKVVSHFYPMTEVGLEASPLPTHFNGYDKSSTGLLEDISKAYDETLPSYRQAEEQEAVKVQVAETLEQATSERTPSVRAPSVRAPSDRAPSERAVSRAVSEYAVSERAPSERAPSVRIPSNNALSERAPSERAPSRAASDHAPSERAPSERAPSRAASEHAPSECAPSERSPSRAPSDNVPIEGAPSERSPTRAPSDYTPIECAPSERAVSRAASEHAPSERAPSERAPSRASSEHAPPEPIPPQASPLPELLDSPPYLKSEPALPDLTPSQIIPTEYIPLSPAPCQAFNECSPSQAAVEQIPYDRAPSRAFSDHTGSEHGFPEPGVCEPDLPGPEVPLLCVELIPDSRSLSRLSKASSRARSDDLTV</sequence>
<evidence type="ECO:0000256" key="4">
    <source>
        <dbReference type="ARBA" id="ARBA00022475"/>
    </source>
</evidence>
<feature type="transmembrane region" description="Helical" evidence="14">
    <location>
        <begin position="78"/>
        <end position="97"/>
    </location>
</feature>
<keyword evidence="5 12" id="KW-0812">Transmembrane</keyword>
<feature type="transmembrane region" description="Helical" evidence="14">
    <location>
        <begin position="20"/>
        <end position="41"/>
    </location>
</feature>
<dbReference type="FunFam" id="1.20.1440.80:FF:000002">
    <property type="entry name" value="Gap junction protein"/>
    <property type="match status" value="1"/>
</dbReference>
<evidence type="ECO:0000256" key="6">
    <source>
        <dbReference type="ARBA" id="ARBA00022868"/>
    </source>
</evidence>
<feature type="compositionally biased region" description="Basic and acidic residues" evidence="13">
    <location>
        <begin position="594"/>
        <end position="604"/>
    </location>
</feature>
<feature type="compositionally biased region" description="Basic and acidic residues" evidence="13">
    <location>
        <begin position="496"/>
        <end position="520"/>
    </location>
</feature>
<feature type="region of interest" description="Disordered" evidence="13">
    <location>
        <begin position="590"/>
        <end position="612"/>
    </location>
</feature>
<keyword evidence="6 12" id="KW-0303">Gap junction</keyword>
<dbReference type="PANTHER" id="PTHR11984">
    <property type="entry name" value="CONNEXIN"/>
    <property type="match status" value="1"/>
</dbReference>
<feature type="region of interest" description="Disordered" evidence="13">
    <location>
        <begin position="349"/>
        <end position="553"/>
    </location>
</feature>
<reference evidence="17" key="1">
    <citation type="submission" date="2022-03" db="EMBL/GenBank/DDBJ databases">
        <authorList>
            <person name="Alioto T."/>
            <person name="Alioto T."/>
            <person name="Gomez Garrido J."/>
        </authorList>
    </citation>
    <scope>NUCLEOTIDE SEQUENCE</scope>
</reference>
<evidence type="ECO:0000256" key="5">
    <source>
        <dbReference type="ARBA" id="ARBA00022692"/>
    </source>
</evidence>
<dbReference type="Pfam" id="PF00029">
    <property type="entry name" value="Connexin"/>
    <property type="match status" value="1"/>
</dbReference>
<comment type="function">
    <text evidence="11">Structural component of eye lens gap junctions. Gap junctions are dodecameric channels that connect the cytoplasm of adjoining cells. They are formed by the docking of two hexameric hemichannels, one from each cell membrane. Small molecules and ions diffuse from one cell to a neighboring cell via the central pore.</text>
</comment>
<evidence type="ECO:0000256" key="12">
    <source>
        <dbReference type="RuleBase" id="RU000630"/>
    </source>
</evidence>
<dbReference type="PROSITE" id="PS00408">
    <property type="entry name" value="CONNEXINS_2"/>
    <property type="match status" value="1"/>
</dbReference>
<feature type="domain" description="Connexin cysteine-rich" evidence="16">
    <location>
        <begin position="168"/>
        <end position="234"/>
    </location>
</feature>
<dbReference type="PRINTS" id="PR01137">
    <property type="entry name" value="CONNEXINA8"/>
</dbReference>
<dbReference type="InterPro" id="IPR019570">
    <property type="entry name" value="Connexin_CCC"/>
</dbReference>
<feature type="transmembrane region" description="Helical" evidence="14">
    <location>
        <begin position="212"/>
        <end position="236"/>
    </location>
</feature>
<dbReference type="EMBL" id="OW240912">
    <property type="protein sequence ID" value="CAH2219057.1"/>
    <property type="molecule type" value="Genomic_DNA"/>
</dbReference>
<comment type="subunit">
    <text evidence="12">A connexon is composed of a hexamer of connexins.</text>
</comment>
<evidence type="ECO:0000259" key="15">
    <source>
        <dbReference type="SMART" id="SM00037"/>
    </source>
</evidence>
<name>A0AAD1QWP9_PELCU</name>
<evidence type="ECO:0000256" key="3">
    <source>
        <dbReference type="ARBA" id="ARBA00006589"/>
    </source>
</evidence>
<dbReference type="PRINTS" id="PR00206">
    <property type="entry name" value="CONNEXIN"/>
</dbReference>
<dbReference type="Pfam" id="PF03509">
    <property type="entry name" value="Connexin50"/>
    <property type="match status" value="1"/>
</dbReference>
<dbReference type="InterPro" id="IPR038359">
    <property type="entry name" value="Connexin_N_sf"/>
</dbReference>
<evidence type="ECO:0000256" key="7">
    <source>
        <dbReference type="ARBA" id="ARBA00022949"/>
    </source>
</evidence>
<evidence type="ECO:0000313" key="17">
    <source>
        <dbReference type="EMBL" id="CAH2219057.1"/>
    </source>
</evidence>
<evidence type="ECO:0000256" key="2">
    <source>
        <dbReference type="ARBA" id="ARBA00004651"/>
    </source>
</evidence>
<dbReference type="SMART" id="SM01089">
    <property type="entry name" value="Connexin_CCC"/>
    <property type="match status" value="1"/>
</dbReference>
<comment type="function">
    <text evidence="12">One gap junction consists of a cluster of closely packed pairs of transmembrane channels, the connexons, through which materials of low MW diffuse from one cell to a neighboring cell.</text>
</comment>